<dbReference type="InterPro" id="IPR052733">
    <property type="entry name" value="Chloroplast_QOR"/>
</dbReference>
<proteinExistence type="predicted"/>
<accession>A0A3D8Q550</accession>
<dbReference type="SUPFAM" id="SSF51735">
    <property type="entry name" value="NAD(P)-binding Rossmann-fold domains"/>
    <property type="match status" value="1"/>
</dbReference>
<dbReference type="AlphaFoldDB" id="A0A3D8Q550"/>
<dbReference type="Pfam" id="PF13602">
    <property type="entry name" value="ADH_zinc_N_2"/>
    <property type="match status" value="1"/>
</dbReference>
<protein>
    <submittedName>
        <fullName evidence="2">Putative zinc-type alcohol dehydrogenase-like protein</fullName>
    </submittedName>
</protein>
<dbReference type="PANTHER" id="PTHR44013:SF1">
    <property type="entry name" value="ZINC-TYPE ALCOHOL DEHYDROGENASE-LIKE PROTEIN C16A3.02C"/>
    <property type="match status" value="1"/>
</dbReference>
<dbReference type="InterPro" id="IPR011032">
    <property type="entry name" value="GroES-like_sf"/>
</dbReference>
<dbReference type="Gene3D" id="3.90.180.10">
    <property type="entry name" value="Medium-chain alcohol dehydrogenases, catalytic domain"/>
    <property type="match status" value="2"/>
</dbReference>
<dbReference type="InterPro" id="IPR036291">
    <property type="entry name" value="NAD(P)-bd_dom_sf"/>
</dbReference>
<dbReference type="SMART" id="SM00829">
    <property type="entry name" value="PKS_ER"/>
    <property type="match status" value="1"/>
</dbReference>
<evidence type="ECO:0000313" key="2">
    <source>
        <dbReference type="EMBL" id="RDW56800.1"/>
    </source>
</evidence>
<dbReference type="PANTHER" id="PTHR44013">
    <property type="entry name" value="ZINC-TYPE ALCOHOL DEHYDROGENASE-LIKE PROTEIN C16A3.02C"/>
    <property type="match status" value="1"/>
</dbReference>
<dbReference type="EMBL" id="PDLN01000024">
    <property type="protein sequence ID" value="RDW56800.1"/>
    <property type="molecule type" value="Genomic_DNA"/>
</dbReference>
<dbReference type="SUPFAM" id="SSF50129">
    <property type="entry name" value="GroES-like"/>
    <property type="match status" value="1"/>
</dbReference>
<dbReference type="CDD" id="cd08267">
    <property type="entry name" value="MDR1"/>
    <property type="match status" value="1"/>
</dbReference>
<dbReference type="Gene3D" id="3.40.50.720">
    <property type="entry name" value="NAD(P)-binding Rossmann-like Domain"/>
    <property type="match status" value="1"/>
</dbReference>
<comment type="caution">
    <text evidence="2">The sequence shown here is derived from an EMBL/GenBank/DDBJ whole genome shotgun (WGS) entry which is preliminary data.</text>
</comment>
<dbReference type="OrthoDB" id="201656at2759"/>
<reference evidence="2 3" key="1">
    <citation type="journal article" date="2018" name="IMA Fungus">
        <title>IMA Genome-F 9: Draft genome sequence of Annulohypoxylon stygium, Aspergillus mulundensis, Berkeleyomyces basicola (syn. Thielaviopsis basicola), Ceratocystis smalleyi, two Cercospora beticola strains, Coleophoma cylindrospora, Fusarium fracticaudum, Phialophora cf. hyalina, and Morchella septimelata.</title>
        <authorList>
            <person name="Wingfield B.D."/>
            <person name="Bills G.F."/>
            <person name="Dong Y."/>
            <person name="Huang W."/>
            <person name="Nel W.J."/>
            <person name="Swalarsk-Parry B.S."/>
            <person name="Vaghefi N."/>
            <person name="Wilken P.M."/>
            <person name="An Z."/>
            <person name="de Beer Z.W."/>
            <person name="De Vos L."/>
            <person name="Chen L."/>
            <person name="Duong T.A."/>
            <person name="Gao Y."/>
            <person name="Hammerbacher A."/>
            <person name="Kikkert J.R."/>
            <person name="Li Y."/>
            <person name="Li H."/>
            <person name="Li K."/>
            <person name="Li Q."/>
            <person name="Liu X."/>
            <person name="Ma X."/>
            <person name="Naidoo K."/>
            <person name="Pethybridge S.J."/>
            <person name="Sun J."/>
            <person name="Steenkamp E.T."/>
            <person name="van der Nest M.A."/>
            <person name="van Wyk S."/>
            <person name="Wingfield M.J."/>
            <person name="Xiong C."/>
            <person name="Yue Q."/>
            <person name="Zhang X."/>
        </authorList>
    </citation>
    <scope>NUCLEOTIDE SEQUENCE [LARGE SCALE GENOMIC DNA]</scope>
    <source>
        <strain evidence="2 3">BP5796</strain>
    </source>
</reference>
<dbReference type="InterPro" id="IPR020843">
    <property type="entry name" value="ER"/>
</dbReference>
<evidence type="ECO:0000259" key="1">
    <source>
        <dbReference type="SMART" id="SM00829"/>
    </source>
</evidence>
<evidence type="ECO:0000313" key="3">
    <source>
        <dbReference type="Proteomes" id="UP000256328"/>
    </source>
</evidence>
<gene>
    <name evidence="2" type="ORF">BP5796_12867</name>
</gene>
<dbReference type="Pfam" id="PF08240">
    <property type="entry name" value="ADH_N"/>
    <property type="match status" value="1"/>
</dbReference>
<organism evidence="2 3">
    <name type="scientific">Coleophoma crateriformis</name>
    <dbReference type="NCBI Taxonomy" id="565419"/>
    <lineage>
        <taxon>Eukaryota</taxon>
        <taxon>Fungi</taxon>
        <taxon>Dikarya</taxon>
        <taxon>Ascomycota</taxon>
        <taxon>Pezizomycotina</taxon>
        <taxon>Leotiomycetes</taxon>
        <taxon>Helotiales</taxon>
        <taxon>Dermateaceae</taxon>
        <taxon>Coleophoma</taxon>
    </lineage>
</organism>
<keyword evidence="3" id="KW-1185">Reference proteome</keyword>
<sequence length="359" mass="39048">MATMKIPSTMRSWQYRSTKGGLESNLTLSIVPVPQPTADQHVVRIIAAAVNPVDYRLAEFQLLHRLTFPKPVSPGNDFAGYIVKPAPGSALKPGQLVFGGAGTNFMCGGSRVLLNGGSGGVGAFGIQIAKAEGRHVTVTCSTANVKLCKSLGADEVIDYKVQNVLQTLKASPQKYDLVVDNVGNDQNLYWKAHEYMNPGAKFVTVAVSHQFSFIRFAATAQLLPSLLSGATRQHLIVFGNGNAEDLRKIADWIVEGKIKAVIDSKYNLEELRQAYQRLKTGRARGKIIVNVGQWRSVPLERMASAMNPIEHPHGLAGFTAVDRPATYSMLLSGITLRDPLALSYFGNLRRVLSSTMINK</sequence>
<feature type="domain" description="Enoyl reductase (ER)" evidence="1">
    <location>
        <begin position="21"/>
        <end position="289"/>
    </location>
</feature>
<dbReference type="Proteomes" id="UP000256328">
    <property type="component" value="Unassembled WGS sequence"/>
</dbReference>
<dbReference type="GO" id="GO:0016491">
    <property type="term" value="F:oxidoreductase activity"/>
    <property type="evidence" value="ECO:0007669"/>
    <property type="project" value="InterPro"/>
</dbReference>
<dbReference type="InterPro" id="IPR013154">
    <property type="entry name" value="ADH-like_N"/>
</dbReference>
<name>A0A3D8Q550_9HELO</name>